<sequence>MSDERADESAPEQSNPSADAPETPDTSDALDRELDDMAEAMVRKDGDNQEEPPQVNWLDRAKVVGGFVVLGLFATGGLFASQLFSSAPPAVAAETIGAKLELAAGEVTLVSGEGEGGGEHGSATKRLLSGTPLPIGATLKTGPGARALVRLADGSRIFIRDNSEVHLGEDTALELLAGELWLDAPPLEQGREPMSHRVGAATVVLTDGGANLALIEGGDATVYVAEGVATVASEAERKELSSGERALVPASGAKPEVEPVSFWEDWTGGMADRRSGGRIGGGAGALYAVDDAAPPGTPSLPLTIAQQTVDVAIEDNLAETRVDQRFFNPSDRDVEGWYWFTVPEGAMLVGFELETDGELIAGEIVERKQAAATYASAKVTNDNPALLEWIDERTVRAKIYPVPALGQRRIVVRYQQLLSESDGKLRYTYPLAAPDAREAVTIEEFALAVELRGDLARTHAISTLGEASVSGDNRLVTMRRSGFTPRADFELELASTHEHGGGHGEDEPALRLSAFSPGEDQARYVMLRWLPDIEFDKLPPPRADVVVVVDTSAFGDDAEHQSRLAVAEALLRSLSESDNFAVVSADLTAEVLYPEQGMTPASTENIDAALEALGERRHGGATDLGAIFERALDRVHDADQPAVVYIGDGLATSGERGSDDLSERLRRALSGSPARLFTVGVGPTIDDSLLERLARVGGGESLRVSTPDQAVVRALELSGAIKTPTLTDLRLTTTDGTALTQLLDDPFSNATGKLARGEELVLLARTHGELPEDLSVHYELAGEDHDVELPLVRTEGAIDFVVPKLWAQARIERLLGDGRGAQAVRGKVLALGLEYGLMTPFTSFLALDSEYAYTRKGIERRERAFDRQLLGAAMVLPHQQRMEDHRRPEPFGGASAGELLGAALTAPWGCVGAPADSGEFYEEEDVSASRTQMFGGGKDSADDAKKEESRPASDARMDDASAMGEPADAEPEMMEEEEEAPPPPSRPATAKSKRSSGSRAKGMAGGVPGGVPAPAAAPEPTSGEFGDFLADGEAAGLGGVGLIGSGGGGGKSGYGADNGLVEKLENTENKAMDAPAEVEQTVEGLLAQLEVAKTEGRDEANLQQGADADKDRSPAKKEAERQRESRRQDAWAWRAASLRTSAPTSSPVARNQKAPCSDASARPLSQRKVLWAQALDRAPDMVGRLSAYELAASTCELANWRQQRVFLDMLQAGVQTEAEIELLVSHFWTDVAAKAFLVRGLQRRLVDPELTRALERALFGDAIDLDRLELAVAAAPTNKQALELVEAALEVYRDVPAAERLHLDLIHIDLLFSLERREEAITAGRRLRERGLMTPALAERLGEILVAEGEVDEAKRIYSEIVEYDPQSPETRRLLGDIFLRHGWYQEAYRQFGDLFDLSGAPEDAVRLARAAAGAGRVDEGLRVLRQVAIGEGRPGLDDPRRWARMHAAFLLAQLHDEESDEAIKAKLGRELKRLQLFDAPTTWTFVVWRDLEHSLTLGPALAELGDDEAVAAARAAAEAASMLTRGYTLAGDTGLWAVQRGGLAALEVRHAGLIPDREVVFERVEVRWDGEAFHVVASEGQIAAAAARADEPEPEEPEPTDDAAG</sequence>
<feature type="compositionally biased region" description="Acidic residues" evidence="2">
    <location>
        <begin position="1593"/>
        <end position="1606"/>
    </location>
</feature>
<evidence type="ECO:0000259" key="4">
    <source>
        <dbReference type="PROSITE" id="PS51468"/>
    </source>
</evidence>
<feature type="compositionally biased region" description="Acidic residues" evidence="2">
    <location>
        <begin position="967"/>
        <end position="980"/>
    </location>
</feature>
<feature type="compositionally biased region" description="Acidic residues" evidence="2">
    <location>
        <begin position="1"/>
        <end position="10"/>
    </location>
</feature>
<dbReference type="Gene3D" id="2.60.120.1440">
    <property type="match status" value="1"/>
</dbReference>
<dbReference type="InterPro" id="IPR036465">
    <property type="entry name" value="vWFA_dom_sf"/>
</dbReference>
<evidence type="ECO:0000313" key="6">
    <source>
        <dbReference type="Proteomes" id="UP000005801"/>
    </source>
</evidence>
<accession>A6G0N1</accession>
<dbReference type="InterPro" id="IPR013694">
    <property type="entry name" value="VIT"/>
</dbReference>
<protein>
    <submittedName>
        <fullName evidence="5">Protein containing a von Willebrand factor type A domain</fullName>
    </submittedName>
</protein>
<dbReference type="InterPro" id="IPR006860">
    <property type="entry name" value="FecR"/>
</dbReference>
<dbReference type="Pfam" id="PF08487">
    <property type="entry name" value="VIT"/>
    <property type="match status" value="1"/>
</dbReference>
<feature type="region of interest" description="Disordered" evidence="2">
    <location>
        <begin position="1"/>
        <end position="54"/>
    </location>
</feature>
<organism evidence="5 6">
    <name type="scientific">Plesiocystis pacifica SIR-1</name>
    <dbReference type="NCBI Taxonomy" id="391625"/>
    <lineage>
        <taxon>Bacteria</taxon>
        <taxon>Pseudomonadati</taxon>
        <taxon>Myxococcota</taxon>
        <taxon>Polyangia</taxon>
        <taxon>Nannocystales</taxon>
        <taxon>Nannocystaceae</taxon>
        <taxon>Plesiocystis</taxon>
    </lineage>
</organism>
<feature type="region of interest" description="Disordered" evidence="2">
    <location>
        <begin position="921"/>
        <end position="1024"/>
    </location>
</feature>
<name>A6G0N1_9BACT</name>
<dbReference type="InterPro" id="IPR019734">
    <property type="entry name" value="TPR_rpt"/>
</dbReference>
<evidence type="ECO:0000256" key="1">
    <source>
        <dbReference type="PROSITE-ProRule" id="PRU00339"/>
    </source>
</evidence>
<feature type="repeat" description="TPR" evidence="1">
    <location>
        <begin position="1335"/>
        <end position="1368"/>
    </location>
</feature>
<evidence type="ECO:0000259" key="3">
    <source>
        <dbReference type="PROSITE" id="PS50234"/>
    </source>
</evidence>
<dbReference type="eggNOG" id="COG2304">
    <property type="taxonomic scope" value="Bacteria"/>
</dbReference>
<dbReference type="PANTHER" id="PTHR45737:SF6">
    <property type="entry name" value="VON WILLEBRAND FACTOR A DOMAIN-CONTAINING PROTEIN 5A"/>
    <property type="match status" value="1"/>
</dbReference>
<feature type="domain" description="VIT" evidence="4">
    <location>
        <begin position="288"/>
        <end position="416"/>
    </location>
</feature>
<keyword evidence="1" id="KW-0802">TPR repeat</keyword>
<gene>
    <name evidence="5" type="ORF">PPSIR1_37329</name>
</gene>
<feature type="region of interest" description="Disordered" evidence="2">
    <location>
        <begin position="1095"/>
        <end position="1161"/>
    </location>
</feature>
<dbReference type="PROSITE" id="PS50005">
    <property type="entry name" value="TPR"/>
    <property type="match status" value="1"/>
</dbReference>
<feature type="region of interest" description="Disordered" evidence="2">
    <location>
        <begin position="1584"/>
        <end position="1606"/>
    </location>
</feature>
<dbReference type="RefSeq" id="WP_006970280.1">
    <property type="nucleotide sequence ID" value="NZ_ABCS01000009.1"/>
</dbReference>
<dbReference type="InterPro" id="IPR002035">
    <property type="entry name" value="VWF_A"/>
</dbReference>
<comment type="caution">
    <text evidence="5">The sequence shown here is derived from an EMBL/GenBank/DDBJ whole genome shotgun (WGS) entry which is preliminary data.</text>
</comment>
<dbReference type="EMBL" id="ABCS01000009">
    <property type="protein sequence ID" value="EDM80677.1"/>
    <property type="molecule type" value="Genomic_DNA"/>
</dbReference>
<dbReference type="PROSITE" id="PS50234">
    <property type="entry name" value="VWFA"/>
    <property type="match status" value="1"/>
</dbReference>
<evidence type="ECO:0000256" key="2">
    <source>
        <dbReference type="SAM" id="MobiDB-lite"/>
    </source>
</evidence>
<dbReference type="InterPro" id="IPR011990">
    <property type="entry name" value="TPR-like_helical_dom_sf"/>
</dbReference>
<dbReference type="OrthoDB" id="9784383at2"/>
<dbReference type="Proteomes" id="UP000005801">
    <property type="component" value="Unassembled WGS sequence"/>
</dbReference>
<feature type="compositionally biased region" description="Basic and acidic residues" evidence="2">
    <location>
        <begin position="1107"/>
        <end position="1129"/>
    </location>
</feature>
<dbReference type="Gene3D" id="1.25.40.10">
    <property type="entry name" value="Tetratricopeptide repeat domain"/>
    <property type="match status" value="1"/>
</dbReference>
<dbReference type="PANTHER" id="PTHR45737">
    <property type="entry name" value="VON WILLEBRAND FACTOR A DOMAIN-CONTAINING PROTEIN 5A"/>
    <property type="match status" value="1"/>
</dbReference>
<keyword evidence="6" id="KW-1185">Reference proteome</keyword>
<feature type="compositionally biased region" description="Low complexity" evidence="2">
    <location>
        <begin position="1010"/>
        <end position="1024"/>
    </location>
</feature>
<dbReference type="SUPFAM" id="SSF48452">
    <property type="entry name" value="TPR-like"/>
    <property type="match status" value="1"/>
</dbReference>
<proteinExistence type="predicted"/>
<dbReference type="STRING" id="391625.PPSIR1_37329"/>
<feature type="compositionally biased region" description="Polar residues" evidence="2">
    <location>
        <begin position="1138"/>
        <end position="1149"/>
    </location>
</feature>
<feature type="domain" description="VWFA" evidence="3">
    <location>
        <begin position="544"/>
        <end position="729"/>
    </location>
</feature>
<dbReference type="Gene3D" id="3.40.50.410">
    <property type="entry name" value="von Willebrand factor, type A domain"/>
    <property type="match status" value="1"/>
</dbReference>
<dbReference type="Pfam" id="PF04773">
    <property type="entry name" value="FecR"/>
    <property type="match status" value="1"/>
</dbReference>
<reference evidence="5 6" key="1">
    <citation type="submission" date="2007-06" db="EMBL/GenBank/DDBJ databases">
        <authorList>
            <person name="Shimkets L."/>
            <person name="Ferriera S."/>
            <person name="Johnson J."/>
            <person name="Kravitz S."/>
            <person name="Beeson K."/>
            <person name="Sutton G."/>
            <person name="Rogers Y.-H."/>
            <person name="Friedman R."/>
            <person name="Frazier M."/>
            <person name="Venter J.C."/>
        </authorList>
    </citation>
    <scope>NUCLEOTIDE SEQUENCE [LARGE SCALE GENOMIC DNA]</scope>
    <source>
        <strain evidence="5 6">SIR-1</strain>
    </source>
</reference>
<evidence type="ECO:0000313" key="5">
    <source>
        <dbReference type="EMBL" id="EDM80677.1"/>
    </source>
</evidence>
<feature type="compositionally biased region" description="Basic and acidic residues" evidence="2">
    <location>
        <begin position="939"/>
        <end position="959"/>
    </location>
</feature>
<dbReference type="SMART" id="SM00327">
    <property type="entry name" value="VWA"/>
    <property type="match status" value="1"/>
</dbReference>
<dbReference type="Pfam" id="PF13768">
    <property type="entry name" value="VWA_3"/>
    <property type="match status" value="1"/>
</dbReference>
<dbReference type="SUPFAM" id="SSF53300">
    <property type="entry name" value="vWA-like"/>
    <property type="match status" value="1"/>
</dbReference>
<dbReference type="PROSITE" id="PS51468">
    <property type="entry name" value="VIT"/>
    <property type="match status" value="1"/>
</dbReference>